<organism evidence="8 9">
    <name type="scientific">Roseateles oligotrophus</name>
    <dbReference type="NCBI Taxonomy" id="1769250"/>
    <lineage>
        <taxon>Bacteria</taxon>
        <taxon>Pseudomonadati</taxon>
        <taxon>Pseudomonadota</taxon>
        <taxon>Betaproteobacteria</taxon>
        <taxon>Burkholderiales</taxon>
        <taxon>Sphaerotilaceae</taxon>
        <taxon>Roseateles</taxon>
    </lineage>
</organism>
<name>A0A840L7G9_9BURK</name>
<feature type="domain" description="Type II secretion system protein GspF" evidence="7">
    <location>
        <begin position="124"/>
        <end position="248"/>
    </location>
</feature>
<dbReference type="Proteomes" id="UP000562027">
    <property type="component" value="Unassembled WGS sequence"/>
</dbReference>
<feature type="transmembrane region" description="Helical" evidence="6">
    <location>
        <begin position="87"/>
        <end position="105"/>
    </location>
</feature>
<dbReference type="RefSeq" id="WP_184297111.1">
    <property type="nucleotide sequence ID" value="NZ_JACHLP010000002.1"/>
</dbReference>
<dbReference type="InterPro" id="IPR018076">
    <property type="entry name" value="T2SS_GspF_dom"/>
</dbReference>
<evidence type="ECO:0000313" key="8">
    <source>
        <dbReference type="EMBL" id="MBB4842632.1"/>
    </source>
</evidence>
<keyword evidence="9" id="KW-1185">Reference proteome</keyword>
<reference evidence="8 9" key="1">
    <citation type="submission" date="2020-08" db="EMBL/GenBank/DDBJ databases">
        <title>Functional genomics of gut bacteria from endangered species of beetles.</title>
        <authorList>
            <person name="Carlos-Shanley C."/>
        </authorList>
    </citation>
    <scope>NUCLEOTIDE SEQUENCE [LARGE SCALE GENOMIC DNA]</scope>
    <source>
        <strain evidence="8 9">S00239</strain>
    </source>
</reference>
<feature type="transmembrane region" description="Helical" evidence="6">
    <location>
        <begin position="12"/>
        <end position="35"/>
    </location>
</feature>
<evidence type="ECO:0000256" key="4">
    <source>
        <dbReference type="ARBA" id="ARBA00022989"/>
    </source>
</evidence>
<dbReference type="AlphaFoldDB" id="A0A840L7G9"/>
<keyword evidence="5 6" id="KW-0472">Membrane</keyword>
<evidence type="ECO:0000313" key="9">
    <source>
        <dbReference type="Proteomes" id="UP000562027"/>
    </source>
</evidence>
<dbReference type="EMBL" id="JACHLP010000002">
    <property type="protein sequence ID" value="MBB4842632.1"/>
    <property type="molecule type" value="Genomic_DNA"/>
</dbReference>
<gene>
    <name evidence="8" type="ORF">HNP55_001147</name>
</gene>
<evidence type="ECO:0000259" key="7">
    <source>
        <dbReference type="Pfam" id="PF00482"/>
    </source>
</evidence>
<accession>A0A840L7G9</accession>
<feature type="transmembrane region" description="Helical" evidence="6">
    <location>
        <begin position="263"/>
        <end position="283"/>
    </location>
</feature>
<keyword evidence="2" id="KW-1003">Cell membrane</keyword>
<dbReference type="PANTHER" id="PTHR35007:SF1">
    <property type="entry name" value="PILUS ASSEMBLY PROTEIN"/>
    <property type="match status" value="1"/>
</dbReference>
<keyword evidence="4 6" id="KW-1133">Transmembrane helix</keyword>
<keyword evidence="3 6" id="KW-0812">Transmembrane</keyword>
<sequence>MQAASSSSALSLTIILVVLAFSVALLAWFAIEAATVSMRRYREAFTERAQFQLQEFFLFIPAEQLFVANLAMMGLGGALLWALSGSWLVAIVGGLVLALLPRWVFALMRKRRQQKFEEQLPDALMMLSGGLRAGVGLNSAMTQLVAEAHAPLAQEFSLMLREQRLGVTLEQSLAHLSRRMPTQTTTLVISAMRIASETGGGLAETLERTAHTIRSRLQMEGKIGALTAQGKLQAWVVGALPLGLMLVLDHMEPEAMAMLWHTPIGWATLVAIGFFEVMGIYVIRKIIAIDV</sequence>
<comment type="caution">
    <text evidence="8">The sequence shown here is derived from an EMBL/GenBank/DDBJ whole genome shotgun (WGS) entry which is preliminary data.</text>
</comment>
<dbReference type="InterPro" id="IPR042094">
    <property type="entry name" value="T2SS_GspF_sf"/>
</dbReference>
<dbReference type="Pfam" id="PF00482">
    <property type="entry name" value="T2SSF"/>
    <property type="match status" value="1"/>
</dbReference>
<evidence type="ECO:0000256" key="1">
    <source>
        <dbReference type="ARBA" id="ARBA00004651"/>
    </source>
</evidence>
<feature type="transmembrane region" description="Helical" evidence="6">
    <location>
        <begin position="232"/>
        <end position="251"/>
    </location>
</feature>
<dbReference type="GO" id="GO:0005886">
    <property type="term" value="C:plasma membrane"/>
    <property type="evidence" value="ECO:0007669"/>
    <property type="project" value="UniProtKB-SubCell"/>
</dbReference>
<evidence type="ECO:0000256" key="3">
    <source>
        <dbReference type="ARBA" id="ARBA00022692"/>
    </source>
</evidence>
<evidence type="ECO:0000256" key="2">
    <source>
        <dbReference type="ARBA" id="ARBA00022475"/>
    </source>
</evidence>
<dbReference type="PANTHER" id="PTHR35007">
    <property type="entry name" value="INTEGRAL MEMBRANE PROTEIN-RELATED"/>
    <property type="match status" value="1"/>
</dbReference>
<evidence type="ECO:0000256" key="5">
    <source>
        <dbReference type="ARBA" id="ARBA00023136"/>
    </source>
</evidence>
<dbReference type="Gene3D" id="1.20.81.30">
    <property type="entry name" value="Type II secretion system (T2SS), domain F"/>
    <property type="match status" value="1"/>
</dbReference>
<comment type="subcellular location">
    <subcellularLocation>
        <location evidence="1">Cell membrane</location>
        <topology evidence="1">Multi-pass membrane protein</topology>
    </subcellularLocation>
</comment>
<protein>
    <submittedName>
        <fullName evidence="8">Tight adherence protein B</fullName>
    </submittedName>
</protein>
<feature type="transmembrane region" description="Helical" evidence="6">
    <location>
        <begin position="56"/>
        <end position="81"/>
    </location>
</feature>
<evidence type="ECO:0000256" key="6">
    <source>
        <dbReference type="SAM" id="Phobius"/>
    </source>
</evidence>
<proteinExistence type="predicted"/>